<dbReference type="Gene3D" id="1.10.760.10">
    <property type="entry name" value="Cytochrome c-like domain"/>
    <property type="match status" value="2"/>
</dbReference>
<dbReference type="GO" id="GO:0009055">
    <property type="term" value="F:electron transfer activity"/>
    <property type="evidence" value="ECO:0007669"/>
    <property type="project" value="InterPro"/>
</dbReference>
<gene>
    <name evidence="6" type="ordered locus">Minf_0931</name>
</gene>
<feature type="domain" description="Cytochrome c" evidence="5">
    <location>
        <begin position="26"/>
        <end position="133"/>
    </location>
</feature>
<dbReference type="KEGG" id="min:Minf_0931"/>
<accession>B3DUI3</accession>
<dbReference type="STRING" id="481448.Minf_0931"/>
<feature type="domain" description="Cytochrome c" evidence="5">
    <location>
        <begin position="148"/>
        <end position="230"/>
    </location>
</feature>
<reference evidence="6 7" key="1">
    <citation type="journal article" date="2008" name="Biol. Direct">
        <title>Complete genome sequence of the extremely acidophilic methanotroph isolate V4, Methylacidiphilum infernorum, a representative of the bacterial phylum Verrucomicrobia.</title>
        <authorList>
            <person name="Hou S."/>
            <person name="Makarova K.S."/>
            <person name="Saw J.H."/>
            <person name="Senin P."/>
            <person name="Ly B.V."/>
            <person name="Zhou Z."/>
            <person name="Ren Y."/>
            <person name="Wang J."/>
            <person name="Galperin M.Y."/>
            <person name="Omelchenko M.V."/>
            <person name="Wolf Y.I."/>
            <person name="Yutin N."/>
            <person name="Koonin E.V."/>
            <person name="Stott M.B."/>
            <person name="Mountain B.W."/>
            <person name="Crowe M.A."/>
            <person name="Smirnova A.V."/>
            <person name="Dunfield P.F."/>
            <person name="Feng L."/>
            <person name="Wang L."/>
            <person name="Alam M."/>
        </authorList>
    </citation>
    <scope>NUCLEOTIDE SEQUENCE [LARGE SCALE GENOMIC DNA]</scope>
    <source>
        <strain evidence="7">Isolate V4</strain>
    </source>
</reference>
<dbReference type="PROSITE" id="PS51007">
    <property type="entry name" value="CYTC"/>
    <property type="match status" value="2"/>
</dbReference>
<dbReference type="Proteomes" id="UP000009149">
    <property type="component" value="Chromosome"/>
</dbReference>
<dbReference type="GO" id="GO:0020037">
    <property type="term" value="F:heme binding"/>
    <property type="evidence" value="ECO:0007669"/>
    <property type="project" value="InterPro"/>
</dbReference>
<dbReference type="SUPFAM" id="SSF46626">
    <property type="entry name" value="Cytochrome c"/>
    <property type="match status" value="2"/>
</dbReference>
<dbReference type="GO" id="GO:0046872">
    <property type="term" value="F:metal ion binding"/>
    <property type="evidence" value="ECO:0007669"/>
    <property type="project" value="UniProtKB-KW"/>
</dbReference>
<dbReference type="InterPro" id="IPR009056">
    <property type="entry name" value="Cyt_c-like_dom"/>
</dbReference>
<dbReference type="eggNOG" id="COG2010">
    <property type="taxonomic scope" value="Bacteria"/>
</dbReference>
<evidence type="ECO:0000313" key="6">
    <source>
        <dbReference type="EMBL" id="ACD82986.1"/>
    </source>
</evidence>
<dbReference type="HOGENOM" id="CLU_1160005_0_0_0"/>
<keyword evidence="3 4" id="KW-0408">Iron</keyword>
<evidence type="ECO:0000256" key="3">
    <source>
        <dbReference type="ARBA" id="ARBA00023004"/>
    </source>
</evidence>
<dbReference type="AlphaFoldDB" id="B3DUI3"/>
<dbReference type="InterPro" id="IPR036909">
    <property type="entry name" value="Cyt_c-like_dom_sf"/>
</dbReference>
<name>B3DUI3_METI4</name>
<evidence type="ECO:0000313" key="7">
    <source>
        <dbReference type="Proteomes" id="UP000009149"/>
    </source>
</evidence>
<evidence type="ECO:0000259" key="5">
    <source>
        <dbReference type="PROSITE" id="PS51007"/>
    </source>
</evidence>
<organism evidence="6 7">
    <name type="scientific">Methylacidiphilum infernorum (isolate V4)</name>
    <name type="common">Methylokorus infernorum (strain V4)</name>
    <dbReference type="NCBI Taxonomy" id="481448"/>
    <lineage>
        <taxon>Bacteria</taxon>
        <taxon>Pseudomonadati</taxon>
        <taxon>Verrucomicrobiota</taxon>
        <taxon>Methylacidiphilae</taxon>
        <taxon>Methylacidiphilales</taxon>
        <taxon>Methylacidiphilaceae</taxon>
        <taxon>Methylacidiphilum (ex Ratnadevi et al. 2023)</taxon>
    </lineage>
</organism>
<keyword evidence="1 4" id="KW-0349">Heme</keyword>
<sequence>MNLLPNKKMKLFYLFILSLLLCLDKLFADEGMEILQRQCASCHALTRPADSSLERLWNRKGPDLYYAGLKFQKDWLIKWLEQPTVIRPAGEFYFKHIKATPKGDEIDPATLSPHPKLSAKEAEAVANTLMSLKPEGLVTAGQFKNEPINPTIGAMFFGKLRGCSSCHATKEGGGGLSGPQLYNAGDRLQADFVYSFIQDPQKFEPHIWMPKLDLAEADLQRLTSYLMSLRESSQKKEGK</sequence>
<keyword evidence="2 4" id="KW-0479">Metal-binding</keyword>
<dbReference type="Pfam" id="PF00034">
    <property type="entry name" value="Cytochrom_C"/>
    <property type="match status" value="1"/>
</dbReference>
<dbReference type="EMBL" id="CP000975">
    <property type="protein sequence ID" value="ACD82986.1"/>
    <property type="molecule type" value="Genomic_DNA"/>
</dbReference>
<proteinExistence type="predicted"/>
<protein>
    <submittedName>
        <fullName evidence="6">Cytochrome c, class I</fullName>
    </submittedName>
</protein>
<evidence type="ECO:0000256" key="1">
    <source>
        <dbReference type="ARBA" id="ARBA00022617"/>
    </source>
</evidence>
<evidence type="ECO:0000256" key="4">
    <source>
        <dbReference type="PROSITE-ProRule" id="PRU00433"/>
    </source>
</evidence>
<evidence type="ECO:0000256" key="2">
    <source>
        <dbReference type="ARBA" id="ARBA00022723"/>
    </source>
</evidence>